<sequence>MENVVVPPEVDVLVLQILLLSEGGFNTEKVGATPLSSVDVNVKVFVFPIETVCVVLGIPI</sequence>
<reference evidence="1" key="1">
    <citation type="submission" date="2018-05" db="EMBL/GenBank/DDBJ databases">
        <authorList>
            <person name="Lanie J.A."/>
            <person name="Ng W.-L."/>
            <person name="Kazmierczak K.M."/>
            <person name="Andrzejewski T.M."/>
            <person name="Davidsen T.M."/>
            <person name="Wayne K.J."/>
            <person name="Tettelin H."/>
            <person name="Glass J.I."/>
            <person name="Rusch D."/>
            <person name="Podicherti R."/>
            <person name="Tsui H.-C.T."/>
            <person name="Winkler M.E."/>
        </authorList>
    </citation>
    <scope>NUCLEOTIDE SEQUENCE</scope>
</reference>
<name>A0A382TAH7_9ZZZZ</name>
<feature type="non-terminal residue" evidence="1">
    <location>
        <position position="60"/>
    </location>
</feature>
<gene>
    <name evidence="1" type="ORF">METZ01_LOCUS371988</name>
</gene>
<organism evidence="1">
    <name type="scientific">marine metagenome</name>
    <dbReference type="NCBI Taxonomy" id="408172"/>
    <lineage>
        <taxon>unclassified sequences</taxon>
        <taxon>metagenomes</taxon>
        <taxon>ecological metagenomes</taxon>
    </lineage>
</organism>
<protein>
    <submittedName>
        <fullName evidence="1">Uncharacterized protein</fullName>
    </submittedName>
</protein>
<proteinExistence type="predicted"/>
<evidence type="ECO:0000313" key="1">
    <source>
        <dbReference type="EMBL" id="SVD19134.1"/>
    </source>
</evidence>
<dbReference type="AlphaFoldDB" id="A0A382TAH7"/>
<dbReference type="EMBL" id="UINC01135153">
    <property type="protein sequence ID" value="SVD19134.1"/>
    <property type="molecule type" value="Genomic_DNA"/>
</dbReference>
<accession>A0A382TAH7</accession>